<evidence type="ECO:0000313" key="4">
    <source>
        <dbReference type="Proteomes" id="UP001324380"/>
    </source>
</evidence>
<evidence type="ECO:0000256" key="1">
    <source>
        <dbReference type="ARBA" id="ARBA00008635"/>
    </source>
</evidence>
<dbReference type="EMBL" id="CP139558">
    <property type="protein sequence ID" value="WPU91245.1"/>
    <property type="molecule type" value="Genomic_DNA"/>
</dbReference>
<name>A0ABZ0TDG6_9SPHI</name>
<dbReference type="Gene3D" id="1.20.120.450">
    <property type="entry name" value="dinb family like domain"/>
    <property type="match status" value="1"/>
</dbReference>
<reference evidence="3 4" key="1">
    <citation type="submission" date="2023-11" db="EMBL/GenBank/DDBJ databases">
        <title>Analysis of the Genomes of Mucilaginibacter gossypii cycad 4 and M. sabulilitoris SNA2: microbes with the potential for plant growth promotion.</title>
        <authorList>
            <person name="Hirsch A.M."/>
            <person name="Humm E."/>
            <person name="Rubbi M."/>
            <person name="Del Vecchio G."/>
            <person name="Ha S.M."/>
            <person name="Pellegrini M."/>
            <person name="Gunsalus R.P."/>
        </authorList>
    </citation>
    <scope>NUCLEOTIDE SEQUENCE [LARGE SCALE GENOMIC DNA]</scope>
    <source>
        <strain evidence="3 4">SNA2</strain>
    </source>
</reference>
<gene>
    <name evidence="3" type="ORF">SNE25_18170</name>
</gene>
<evidence type="ECO:0000313" key="3">
    <source>
        <dbReference type="EMBL" id="WPU91245.1"/>
    </source>
</evidence>
<proteinExistence type="inferred from homology"/>
<dbReference type="RefSeq" id="WP_321560412.1">
    <property type="nucleotide sequence ID" value="NZ_CP139558.1"/>
</dbReference>
<dbReference type="InterPro" id="IPR007837">
    <property type="entry name" value="DinB"/>
</dbReference>
<dbReference type="InterPro" id="IPR034660">
    <property type="entry name" value="DinB/YfiT-like"/>
</dbReference>
<dbReference type="Proteomes" id="UP001324380">
    <property type="component" value="Chromosome"/>
</dbReference>
<keyword evidence="4" id="KW-1185">Reference proteome</keyword>
<dbReference type="Pfam" id="PF05163">
    <property type="entry name" value="DinB"/>
    <property type="match status" value="1"/>
</dbReference>
<dbReference type="SUPFAM" id="SSF109854">
    <property type="entry name" value="DinB/YfiT-like putative metalloenzymes"/>
    <property type="match status" value="1"/>
</dbReference>
<comment type="similarity">
    <text evidence="1">Belongs to the DinB family.</text>
</comment>
<keyword evidence="2" id="KW-0479">Metal-binding</keyword>
<accession>A0ABZ0TDG6</accession>
<sequence length="174" mass="20054">METNAIHQQATQGLEPIISPEALVEHWQGHRRLTRKTIEAFPEDKLFSYSVGGMRPMAGLALEIMDISEDGITGIATGEWKPVAELDHATEKVKFNSKTELLDHWDQITVQINQVWHQIPQQRFQEVDLAFGAYEGKIIDLLLYFIDNEIHHRAQGYVYLRTLGIEPPAFWNRF</sequence>
<organism evidence="3 4">
    <name type="scientific">Mucilaginibacter sabulilitoris</name>
    <dbReference type="NCBI Taxonomy" id="1173583"/>
    <lineage>
        <taxon>Bacteria</taxon>
        <taxon>Pseudomonadati</taxon>
        <taxon>Bacteroidota</taxon>
        <taxon>Sphingobacteriia</taxon>
        <taxon>Sphingobacteriales</taxon>
        <taxon>Sphingobacteriaceae</taxon>
        <taxon>Mucilaginibacter</taxon>
    </lineage>
</organism>
<evidence type="ECO:0000256" key="2">
    <source>
        <dbReference type="ARBA" id="ARBA00022723"/>
    </source>
</evidence>
<protein>
    <submittedName>
        <fullName evidence="3">DinB family protein</fullName>
    </submittedName>
</protein>